<dbReference type="AlphaFoldDB" id="A0A1W6P2Q1"/>
<dbReference type="RefSeq" id="WP_157115696.1">
    <property type="nucleotide sequence ID" value="NZ_CP019937.1"/>
</dbReference>
<keyword evidence="2" id="KW-1185">Reference proteome</keyword>
<accession>A0A1W6P2Q1</accession>
<evidence type="ECO:0000313" key="2">
    <source>
        <dbReference type="Proteomes" id="UP000242447"/>
    </source>
</evidence>
<name>A0A1W6P2Q1_9RHOB</name>
<protein>
    <submittedName>
        <fullName evidence="1">Uncharacterized protein</fullName>
    </submittedName>
</protein>
<dbReference type="Proteomes" id="UP000242447">
    <property type="component" value="Chromosome"/>
</dbReference>
<reference evidence="1 2" key="1">
    <citation type="submission" date="2017-02" db="EMBL/GenBank/DDBJ databases">
        <title>Ketogulonicigenium robustum SPU B003 Genome sequencing and assembly.</title>
        <authorList>
            <person name="Li Y."/>
            <person name="Liu L."/>
            <person name="Wang C."/>
            <person name="Zhang M."/>
            <person name="Zhang T."/>
            <person name="Zhang Y."/>
        </authorList>
    </citation>
    <scope>NUCLEOTIDE SEQUENCE [LARGE SCALE GENOMIC DNA]</scope>
    <source>
        <strain evidence="1 2">SPU_B003</strain>
    </source>
</reference>
<sequence>MGGLLMERRFLLVLINLPPKASRQLLAITGELRKRRRKAKQTGAQP</sequence>
<gene>
    <name evidence="1" type="ORF">BVG79_02458</name>
</gene>
<evidence type="ECO:0000313" key="1">
    <source>
        <dbReference type="EMBL" id="ARO15798.1"/>
    </source>
</evidence>
<dbReference type="KEGG" id="kro:BVG79_02458"/>
<proteinExistence type="predicted"/>
<dbReference type="EMBL" id="CP019937">
    <property type="protein sequence ID" value="ARO15798.1"/>
    <property type="molecule type" value="Genomic_DNA"/>
</dbReference>
<organism evidence="1 2">
    <name type="scientific">Ketogulonicigenium robustum</name>
    <dbReference type="NCBI Taxonomy" id="92947"/>
    <lineage>
        <taxon>Bacteria</taxon>
        <taxon>Pseudomonadati</taxon>
        <taxon>Pseudomonadota</taxon>
        <taxon>Alphaproteobacteria</taxon>
        <taxon>Rhodobacterales</taxon>
        <taxon>Roseobacteraceae</taxon>
        <taxon>Ketogulonicigenium</taxon>
    </lineage>
</organism>